<feature type="region of interest" description="Disordered" evidence="1">
    <location>
        <begin position="232"/>
        <end position="438"/>
    </location>
</feature>
<dbReference type="HOGENOM" id="CLU_625660_0_0_1"/>
<dbReference type="AlphaFoldDB" id="F4S0V4"/>
<feature type="region of interest" description="Disordered" evidence="1">
    <location>
        <begin position="1"/>
        <end position="173"/>
    </location>
</feature>
<protein>
    <submittedName>
        <fullName evidence="2">Uncharacterized protein</fullName>
    </submittedName>
</protein>
<feature type="compositionally biased region" description="Low complexity" evidence="1">
    <location>
        <begin position="264"/>
        <end position="281"/>
    </location>
</feature>
<feature type="compositionally biased region" description="Low complexity" evidence="1">
    <location>
        <begin position="317"/>
        <end position="326"/>
    </location>
</feature>
<feature type="compositionally biased region" description="Polar residues" evidence="1">
    <location>
        <begin position="1"/>
        <end position="11"/>
    </location>
</feature>
<evidence type="ECO:0000313" key="2">
    <source>
        <dbReference type="EMBL" id="EGG01746.1"/>
    </source>
</evidence>
<evidence type="ECO:0000313" key="3">
    <source>
        <dbReference type="Proteomes" id="UP000001072"/>
    </source>
</evidence>
<proteinExistence type="predicted"/>
<dbReference type="VEuPathDB" id="FungiDB:MELLADRAFT_110759"/>
<accession>F4S0V4</accession>
<feature type="compositionally biased region" description="Low complexity" evidence="1">
    <location>
        <begin position="245"/>
        <end position="254"/>
    </location>
</feature>
<feature type="compositionally biased region" description="Polar residues" evidence="1">
    <location>
        <begin position="72"/>
        <end position="126"/>
    </location>
</feature>
<sequence length="438" mass="44865">MSTPSDINQFNAIVKRSSDRIRGNSASPTDQPGDANTDAAGSTADGPMTANANTNTPGPAGCKGSKGKKASNPTGSQPGPNTSSYATTAEGQSSAEDTAAGSSVKDQGSQGVSQGISTNLDANSMVSPEGASATTAGTAATAPASTLAPTSAPTPTTVLLSNPVNGGNPVGQTAPLIAPEVLNRGSFLAGTNAILSRIDECSPDTTREWLQSKGYSLVPTCPTSAAKEAVKTGAVNQPASRVESRSSSTTTKTTPAPQDQVVCPPVTSTGPAPAATSATTTQNHVDGAQVATVAASKKRAPPEEVFDLTADDESPTAEKATTTTSTISRLANNSGGSGYNKPTHRSQSFSHQQSYTTLPVYDGPGGSSSNTFEERRPNGRNFRTRGRRGSWGGNQGNGDRSPQCRCFNGNNDSWRRDDRREDRNGEDRDNAGPSGKAK</sequence>
<dbReference type="InParanoid" id="F4S0V4"/>
<reference evidence="3" key="1">
    <citation type="journal article" date="2011" name="Proc. Natl. Acad. Sci. U.S.A.">
        <title>Obligate biotrophy features unraveled by the genomic analysis of rust fungi.</title>
        <authorList>
            <person name="Duplessis S."/>
            <person name="Cuomo C.A."/>
            <person name="Lin Y.-C."/>
            <person name="Aerts A."/>
            <person name="Tisserant E."/>
            <person name="Veneault-Fourrey C."/>
            <person name="Joly D.L."/>
            <person name="Hacquard S."/>
            <person name="Amselem J."/>
            <person name="Cantarel B.L."/>
            <person name="Chiu R."/>
            <person name="Coutinho P.M."/>
            <person name="Feau N."/>
            <person name="Field M."/>
            <person name="Frey P."/>
            <person name="Gelhaye E."/>
            <person name="Goldberg J."/>
            <person name="Grabherr M.G."/>
            <person name="Kodira C.D."/>
            <person name="Kohler A."/>
            <person name="Kuees U."/>
            <person name="Lindquist E.A."/>
            <person name="Lucas S.M."/>
            <person name="Mago R."/>
            <person name="Mauceli E."/>
            <person name="Morin E."/>
            <person name="Murat C."/>
            <person name="Pangilinan J.L."/>
            <person name="Park R."/>
            <person name="Pearson M."/>
            <person name="Quesneville H."/>
            <person name="Rouhier N."/>
            <person name="Sakthikumar S."/>
            <person name="Salamov A.A."/>
            <person name="Schmutz J."/>
            <person name="Selles B."/>
            <person name="Shapiro H."/>
            <person name="Tanguay P."/>
            <person name="Tuskan G.A."/>
            <person name="Henrissat B."/>
            <person name="Van de Peer Y."/>
            <person name="Rouze P."/>
            <person name="Ellis J.G."/>
            <person name="Dodds P.N."/>
            <person name="Schein J.E."/>
            <person name="Zhong S."/>
            <person name="Hamelin R.C."/>
            <person name="Grigoriev I.V."/>
            <person name="Szabo L.J."/>
            <person name="Martin F."/>
        </authorList>
    </citation>
    <scope>NUCLEOTIDE SEQUENCE [LARGE SCALE GENOMIC DNA]</scope>
    <source>
        <strain evidence="3">98AG31 / pathotype 3-4-7</strain>
    </source>
</reference>
<dbReference type="GeneID" id="18924184"/>
<dbReference type="Proteomes" id="UP000001072">
    <property type="component" value="Unassembled WGS sequence"/>
</dbReference>
<feature type="compositionally biased region" description="Basic and acidic residues" evidence="1">
    <location>
        <begin position="413"/>
        <end position="430"/>
    </location>
</feature>
<dbReference type="RefSeq" id="XP_007415091.1">
    <property type="nucleotide sequence ID" value="XM_007415029.1"/>
</dbReference>
<keyword evidence="3" id="KW-1185">Reference proteome</keyword>
<dbReference type="EMBL" id="GL883136">
    <property type="protein sequence ID" value="EGG01746.1"/>
    <property type="molecule type" value="Genomic_DNA"/>
</dbReference>
<organism evidence="3">
    <name type="scientific">Melampsora larici-populina (strain 98AG31 / pathotype 3-4-7)</name>
    <name type="common">Poplar leaf rust fungus</name>
    <dbReference type="NCBI Taxonomy" id="747676"/>
    <lineage>
        <taxon>Eukaryota</taxon>
        <taxon>Fungi</taxon>
        <taxon>Dikarya</taxon>
        <taxon>Basidiomycota</taxon>
        <taxon>Pucciniomycotina</taxon>
        <taxon>Pucciniomycetes</taxon>
        <taxon>Pucciniales</taxon>
        <taxon>Melampsoraceae</taxon>
        <taxon>Melampsora</taxon>
    </lineage>
</organism>
<gene>
    <name evidence="2" type="ORF">MELLADRAFT_110759</name>
</gene>
<name>F4S0V4_MELLP</name>
<dbReference type="KEGG" id="mlr:MELLADRAFT_110759"/>
<feature type="compositionally biased region" description="Polar residues" evidence="1">
    <location>
        <begin position="345"/>
        <end position="357"/>
    </location>
</feature>
<feature type="compositionally biased region" description="Acidic residues" evidence="1">
    <location>
        <begin position="304"/>
        <end position="315"/>
    </location>
</feature>
<evidence type="ECO:0000256" key="1">
    <source>
        <dbReference type="SAM" id="MobiDB-lite"/>
    </source>
</evidence>
<feature type="compositionally biased region" description="Low complexity" evidence="1">
    <location>
        <begin position="131"/>
        <end position="157"/>
    </location>
</feature>